<evidence type="ECO:0000313" key="1">
    <source>
        <dbReference type="EMBL" id="XDJ15155.1"/>
    </source>
</evidence>
<sequence>MKADTPVYTFDVKLTRAGFSIGNNPDATKNKMPEIFLDNVVYANLDFDAMGYEEKTRPYQLQLGVVERLQNIEYLYGIAYGTIELPKEIFLYTESNSKRVMATRKLNCLRLKNTSTGYSKMPGGEREFVLHRLTFQCFLYETEFPLGNK</sequence>
<name>A0AB39CE81_9VIRU</name>
<dbReference type="EMBL" id="PQ015379">
    <property type="protein sequence ID" value="XDJ15155.1"/>
    <property type="molecule type" value="Genomic_DNA"/>
</dbReference>
<reference evidence="1" key="1">
    <citation type="submission" date="2024-07" db="EMBL/GenBank/DDBJ databases">
        <authorList>
            <person name="Bringhurst R.M."/>
            <person name="Homer T.E."/>
        </authorList>
    </citation>
    <scope>NUCLEOTIDE SEQUENCE</scope>
</reference>
<organism evidence="1">
    <name type="scientific">Pseudomonas phage HRDY3</name>
    <dbReference type="NCBI Taxonomy" id="3236930"/>
    <lineage>
        <taxon>Viruses</taxon>
    </lineage>
</organism>
<protein>
    <submittedName>
        <fullName evidence="1">Uncharacterized protein</fullName>
    </submittedName>
</protein>
<accession>A0AB39CE81</accession>
<proteinExistence type="predicted"/>